<dbReference type="EMBL" id="MCGH01000002">
    <property type="protein sequence ID" value="ODM07605.1"/>
    <property type="molecule type" value="Genomic_DNA"/>
</dbReference>
<dbReference type="InterPro" id="IPR052058">
    <property type="entry name" value="Alcohol_O-acetyltransferase"/>
</dbReference>
<name>A0A1E3AFU0_9FIRM</name>
<accession>A0A1E3AFU0</accession>
<dbReference type="Proteomes" id="UP000094067">
    <property type="component" value="Unassembled WGS sequence"/>
</dbReference>
<evidence type="ECO:0000259" key="1">
    <source>
        <dbReference type="Pfam" id="PF00668"/>
    </source>
</evidence>
<dbReference type="PANTHER" id="PTHR28037:SF1">
    <property type="entry name" value="ALCOHOL O-ACETYLTRANSFERASE 1-RELATED"/>
    <property type="match status" value="1"/>
</dbReference>
<gene>
    <name evidence="2" type="primary">grsB</name>
    <name evidence="2" type="ORF">BEI61_03495</name>
</gene>
<dbReference type="SUPFAM" id="SSF52777">
    <property type="entry name" value="CoA-dependent acyltransferases"/>
    <property type="match status" value="2"/>
</dbReference>
<dbReference type="InterPro" id="IPR001242">
    <property type="entry name" value="Condensation_dom"/>
</dbReference>
<reference evidence="2 3" key="1">
    <citation type="submission" date="2016-07" db="EMBL/GenBank/DDBJ databases">
        <title>Characterization of isolates of Eisenbergiella tayi derived from blood cultures, using whole genome sequencing.</title>
        <authorList>
            <person name="Burdz T."/>
            <person name="Wiebe D."/>
            <person name="Huynh C."/>
            <person name="Bernard K."/>
        </authorList>
    </citation>
    <scope>NUCLEOTIDE SEQUENCE [LARGE SCALE GENOMIC DNA]</scope>
    <source>
        <strain evidence="2 3">NML 110608</strain>
    </source>
</reference>
<sequence>MKAEIKKERTHLFSPSIQVSVMAVIGGKVEIQALETAVKKACSRNEMLRSRILLEEDGRAFYETGEEKEIHIRKMDVKEDWKEVIQSQASIPFVLKDGELLRFFAWFMEEECRLLIIGHHLAGDGMSFACLTRDIMTALAGKEIPYRPLQLYPFPGQEAKGKLNPPLKFLMRRINSSWDKSGRVFGWADYEELHRKYWENRDIRISLETFPEEECENLLTRAREHQVTLNSLLVTALARASGEKRSIGLAASVRPDGYEGMGNYATGISITYAYNPSLDFWENARRVHRLIYKKLDRESDKYFLLRFMGELRPSLVDAAYFSGYAGYENKAAGMVRDMFGYHGNPKGISVTNLGKLPIPSVYGAYRLKEFIFAPPLVPNAKRLFGAATLGEEGVLNLTMTAGKEDFLREEAFFRQAAAILKGMAEA</sequence>
<evidence type="ECO:0000313" key="2">
    <source>
        <dbReference type="EMBL" id="ODM07605.1"/>
    </source>
</evidence>
<dbReference type="GO" id="GO:0008610">
    <property type="term" value="P:lipid biosynthetic process"/>
    <property type="evidence" value="ECO:0007669"/>
    <property type="project" value="UniProtKB-ARBA"/>
</dbReference>
<evidence type="ECO:0000313" key="3">
    <source>
        <dbReference type="Proteomes" id="UP000094067"/>
    </source>
</evidence>
<dbReference type="Gene3D" id="3.30.559.30">
    <property type="entry name" value="Nonribosomal peptide synthetase, condensation domain"/>
    <property type="match status" value="1"/>
</dbReference>
<organism evidence="2 3">
    <name type="scientific">Eisenbergiella tayi</name>
    <dbReference type="NCBI Taxonomy" id="1432052"/>
    <lineage>
        <taxon>Bacteria</taxon>
        <taxon>Bacillati</taxon>
        <taxon>Bacillota</taxon>
        <taxon>Clostridia</taxon>
        <taxon>Lachnospirales</taxon>
        <taxon>Lachnospiraceae</taxon>
        <taxon>Eisenbergiella</taxon>
    </lineage>
</organism>
<proteinExistence type="predicted"/>
<dbReference type="AlphaFoldDB" id="A0A1E3AFU0"/>
<comment type="caution">
    <text evidence="2">The sequence shown here is derived from an EMBL/GenBank/DDBJ whole genome shotgun (WGS) entry which is preliminary data.</text>
</comment>
<dbReference type="RefSeq" id="WP_069153204.1">
    <property type="nucleotide sequence ID" value="NZ_MCGH01000002.1"/>
</dbReference>
<dbReference type="Pfam" id="PF00668">
    <property type="entry name" value="Condensation"/>
    <property type="match status" value="1"/>
</dbReference>
<dbReference type="GO" id="GO:0003824">
    <property type="term" value="F:catalytic activity"/>
    <property type="evidence" value="ECO:0007669"/>
    <property type="project" value="InterPro"/>
</dbReference>
<dbReference type="PANTHER" id="PTHR28037">
    <property type="entry name" value="ALCOHOL O-ACETYLTRANSFERASE 1-RELATED"/>
    <property type="match status" value="1"/>
</dbReference>
<protein>
    <submittedName>
        <fullName evidence="2">Gramicidin S synthase 2</fullName>
    </submittedName>
</protein>
<dbReference type="InterPro" id="IPR023213">
    <property type="entry name" value="CAT-like_dom_sf"/>
</dbReference>
<dbReference type="Gene3D" id="3.30.559.10">
    <property type="entry name" value="Chloramphenicol acetyltransferase-like domain"/>
    <property type="match status" value="1"/>
</dbReference>
<feature type="domain" description="Condensation" evidence="1">
    <location>
        <begin position="18"/>
        <end position="150"/>
    </location>
</feature>